<sequence>MRRPDGLHQVSLQFSHEGIVHVLCGRISVYPGTVGPCAARAKEGPNVYGEEMLWPQTVKDRIKTGVRRPKRG</sequence>
<reference evidence="1" key="1">
    <citation type="journal article" date="2014" name="Int. J. Syst. Evol. Microbiol.">
        <title>Complete genome sequence of Corynebacterium casei LMG S-19264T (=DSM 44701T), isolated from a smear-ripened cheese.</title>
        <authorList>
            <consortium name="US DOE Joint Genome Institute (JGI-PGF)"/>
            <person name="Walter F."/>
            <person name="Albersmeier A."/>
            <person name="Kalinowski J."/>
            <person name="Ruckert C."/>
        </authorList>
    </citation>
    <scope>NUCLEOTIDE SEQUENCE</scope>
    <source>
        <strain evidence="1">JCM 4714</strain>
    </source>
</reference>
<dbReference type="EMBL" id="BMVG01000129">
    <property type="protein sequence ID" value="GGW25646.1"/>
    <property type="molecule type" value="Genomic_DNA"/>
</dbReference>
<keyword evidence="2" id="KW-1185">Reference proteome</keyword>
<gene>
    <name evidence="1" type="ORF">GCM10010339_95000</name>
</gene>
<proteinExistence type="predicted"/>
<reference evidence="1" key="2">
    <citation type="submission" date="2020-09" db="EMBL/GenBank/DDBJ databases">
        <authorList>
            <person name="Sun Q."/>
            <person name="Ohkuma M."/>
        </authorList>
    </citation>
    <scope>NUCLEOTIDE SEQUENCE</scope>
    <source>
        <strain evidence="1">JCM 4714</strain>
    </source>
</reference>
<dbReference type="AlphaFoldDB" id="A0A918MHS3"/>
<name>A0A918MHS3_9ACTN</name>
<comment type="caution">
    <text evidence="1">The sequence shown here is derived from an EMBL/GenBank/DDBJ whole genome shotgun (WGS) entry which is preliminary data.</text>
</comment>
<protein>
    <submittedName>
        <fullName evidence="1">Uncharacterized protein</fullName>
    </submittedName>
</protein>
<dbReference type="Proteomes" id="UP000655443">
    <property type="component" value="Unassembled WGS sequence"/>
</dbReference>
<accession>A0A918MHS3</accession>
<evidence type="ECO:0000313" key="2">
    <source>
        <dbReference type="Proteomes" id="UP000655443"/>
    </source>
</evidence>
<organism evidence="1 2">
    <name type="scientific">Streptomyces alanosinicus</name>
    <dbReference type="NCBI Taxonomy" id="68171"/>
    <lineage>
        <taxon>Bacteria</taxon>
        <taxon>Bacillati</taxon>
        <taxon>Actinomycetota</taxon>
        <taxon>Actinomycetes</taxon>
        <taxon>Kitasatosporales</taxon>
        <taxon>Streptomycetaceae</taxon>
        <taxon>Streptomyces</taxon>
    </lineage>
</organism>
<evidence type="ECO:0000313" key="1">
    <source>
        <dbReference type="EMBL" id="GGW25646.1"/>
    </source>
</evidence>